<name>A0A3M7RPV4_BRAPC</name>
<proteinExistence type="predicted"/>
<keyword evidence="2" id="KW-1185">Reference proteome</keyword>
<reference evidence="1 2" key="1">
    <citation type="journal article" date="2018" name="Sci. Rep.">
        <title>Genomic signatures of local adaptation to the degree of environmental predictability in rotifers.</title>
        <authorList>
            <person name="Franch-Gras L."/>
            <person name="Hahn C."/>
            <person name="Garcia-Roger E.M."/>
            <person name="Carmona M.J."/>
            <person name="Serra M."/>
            <person name="Gomez A."/>
        </authorList>
    </citation>
    <scope>NUCLEOTIDE SEQUENCE [LARGE SCALE GENOMIC DNA]</scope>
    <source>
        <strain evidence="1">HYR1</strain>
    </source>
</reference>
<sequence length="72" mass="8504">MKLVLGKWLNQTRSSEVLNDLKKFVQILRNLTPVDEKITSENQSISYKDFIFYKMSWQSGLLMHKTNKKLKA</sequence>
<accession>A0A3M7RPV4</accession>
<comment type="caution">
    <text evidence="1">The sequence shown here is derived from an EMBL/GenBank/DDBJ whole genome shotgun (WGS) entry which is preliminary data.</text>
</comment>
<dbReference type="AlphaFoldDB" id="A0A3M7RPV4"/>
<evidence type="ECO:0000313" key="1">
    <source>
        <dbReference type="EMBL" id="RNA25430.1"/>
    </source>
</evidence>
<organism evidence="1 2">
    <name type="scientific">Brachionus plicatilis</name>
    <name type="common">Marine rotifer</name>
    <name type="synonym">Brachionus muelleri</name>
    <dbReference type="NCBI Taxonomy" id="10195"/>
    <lineage>
        <taxon>Eukaryota</taxon>
        <taxon>Metazoa</taxon>
        <taxon>Spiralia</taxon>
        <taxon>Gnathifera</taxon>
        <taxon>Rotifera</taxon>
        <taxon>Eurotatoria</taxon>
        <taxon>Monogononta</taxon>
        <taxon>Pseudotrocha</taxon>
        <taxon>Ploima</taxon>
        <taxon>Brachionidae</taxon>
        <taxon>Brachionus</taxon>
    </lineage>
</organism>
<dbReference type="Proteomes" id="UP000276133">
    <property type="component" value="Unassembled WGS sequence"/>
</dbReference>
<protein>
    <submittedName>
        <fullName evidence="1">Uncharacterized protein</fullName>
    </submittedName>
</protein>
<gene>
    <name evidence="1" type="ORF">BpHYR1_052104</name>
</gene>
<dbReference type="EMBL" id="REGN01002928">
    <property type="protein sequence ID" value="RNA25430.1"/>
    <property type="molecule type" value="Genomic_DNA"/>
</dbReference>
<evidence type="ECO:0000313" key="2">
    <source>
        <dbReference type="Proteomes" id="UP000276133"/>
    </source>
</evidence>